<dbReference type="Proteomes" id="UP000310639">
    <property type="component" value="Chromosome"/>
</dbReference>
<dbReference type="KEGG" id="nft:FBF37_01095"/>
<organism evidence="4 5">
    <name type="scientific">Candidatus Nanosynbacter featherlites</name>
    <dbReference type="NCBI Taxonomy" id="2572088"/>
    <lineage>
        <taxon>Bacteria</taxon>
        <taxon>Candidatus Saccharimonadota</taxon>
        <taxon>Candidatus Saccharimonadia</taxon>
        <taxon>Candidatus Nanosynbacterales</taxon>
        <taxon>Candidatus Nanosynbacteraceae</taxon>
        <taxon>Candidatus Nanosynbacter</taxon>
    </lineage>
</organism>
<proteinExistence type="predicted"/>
<evidence type="ECO:0000256" key="1">
    <source>
        <dbReference type="ARBA" id="ARBA00022603"/>
    </source>
</evidence>
<evidence type="ECO:0008006" key="6">
    <source>
        <dbReference type="Google" id="ProtNLM"/>
    </source>
</evidence>
<name>A0A4P9A2T6_9BACT</name>
<evidence type="ECO:0000256" key="2">
    <source>
        <dbReference type="ARBA" id="ARBA00022679"/>
    </source>
</evidence>
<dbReference type="AlphaFoldDB" id="A0A4P9A2T6"/>
<dbReference type="PANTHER" id="PTHR13610">
    <property type="entry name" value="METHYLTRANSFERASE DOMAIN-CONTAINING PROTEIN"/>
    <property type="match status" value="1"/>
</dbReference>
<dbReference type="EMBL" id="CP040004">
    <property type="protein sequence ID" value="QCT42069.1"/>
    <property type="molecule type" value="Genomic_DNA"/>
</dbReference>
<dbReference type="Gene3D" id="3.40.50.150">
    <property type="entry name" value="Vaccinia Virus protein VP39"/>
    <property type="match status" value="1"/>
</dbReference>
<evidence type="ECO:0000313" key="5">
    <source>
        <dbReference type="Proteomes" id="UP000310639"/>
    </source>
</evidence>
<dbReference type="OrthoDB" id="9801363at2"/>
<dbReference type="GO" id="GO:0016279">
    <property type="term" value="F:protein-lysine N-methyltransferase activity"/>
    <property type="evidence" value="ECO:0007669"/>
    <property type="project" value="InterPro"/>
</dbReference>
<dbReference type="SUPFAM" id="SSF53335">
    <property type="entry name" value="S-adenosyl-L-methionine-dependent methyltransferases"/>
    <property type="match status" value="1"/>
</dbReference>
<evidence type="ECO:0000256" key="3">
    <source>
        <dbReference type="ARBA" id="ARBA00022691"/>
    </source>
</evidence>
<dbReference type="CDD" id="cd02440">
    <property type="entry name" value="AdoMet_MTases"/>
    <property type="match status" value="1"/>
</dbReference>
<keyword evidence="5" id="KW-1185">Reference proteome</keyword>
<protein>
    <recommendedName>
        <fullName evidence="6">Methyltransferase domain-containing protein</fullName>
    </recommendedName>
</protein>
<keyword evidence="1" id="KW-0489">Methyltransferase</keyword>
<dbReference type="RefSeq" id="WP_138078662.1">
    <property type="nucleotide sequence ID" value="NZ_CP040004.1"/>
</dbReference>
<keyword evidence="3" id="KW-0949">S-adenosyl-L-methionine</keyword>
<accession>A0A4P9A2T6</accession>
<dbReference type="PANTHER" id="PTHR13610:SF11">
    <property type="entry name" value="METHYLTRANSFERASE DOMAIN-CONTAINING PROTEIN"/>
    <property type="match status" value="1"/>
</dbReference>
<dbReference type="Pfam" id="PF13489">
    <property type="entry name" value="Methyltransf_23"/>
    <property type="match status" value="1"/>
</dbReference>
<dbReference type="InterPro" id="IPR026170">
    <property type="entry name" value="FAM173A/B"/>
</dbReference>
<keyword evidence="2" id="KW-0808">Transferase</keyword>
<gene>
    <name evidence="4" type="ORF">FBF37_01095</name>
</gene>
<evidence type="ECO:0000313" key="4">
    <source>
        <dbReference type="EMBL" id="QCT42069.1"/>
    </source>
</evidence>
<sequence>MEVIIICGLIVFLIFGLTAFIGAPYVPTRHTDIQKLLRDELKLDKDDIVLDVGSGDGAVLQEVAKTGAQAVGYEINPFLVLASRWRLRKHAKNVRIKWTNAWTTQPAKRITVIYAFGAGLHLKKIYQLARQQATHQGRSVRLVSYGYKLDTTRDDRLLKEAGPYFLYEIRPDFTEGKA</sequence>
<dbReference type="GO" id="GO:0032259">
    <property type="term" value="P:methylation"/>
    <property type="evidence" value="ECO:0007669"/>
    <property type="project" value="UniProtKB-KW"/>
</dbReference>
<reference evidence="4 5" key="1">
    <citation type="submission" date="2019-04" db="EMBL/GenBank/DDBJ databases">
        <title>Saccharibacteria TM7 genomes.</title>
        <authorList>
            <person name="Bor B."/>
            <person name="He X."/>
            <person name="Chen T."/>
            <person name="Dewhirst F.E."/>
        </authorList>
    </citation>
    <scope>NUCLEOTIDE SEQUENCE [LARGE SCALE GENOMIC DNA]</scope>
    <source>
        <strain evidence="4 5">BB001</strain>
    </source>
</reference>
<dbReference type="InterPro" id="IPR029063">
    <property type="entry name" value="SAM-dependent_MTases_sf"/>
</dbReference>